<organism evidence="1 2">
    <name type="scientific">Henosepilachna vigintioctopunctata</name>
    <dbReference type="NCBI Taxonomy" id="420089"/>
    <lineage>
        <taxon>Eukaryota</taxon>
        <taxon>Metazoa</taxon>
        <taxon>Ecdysozoa</taxon>
        <taxon>Arthropoda</taxon>
        <taxon>Hexapoda</taxon>
        <taxon>Insecta</taxon>
        <taxon>Pterygota</taxon>
        <taxon>Neoptera</taxon>
        <taxon>Endopterygota</taxon>
        <taxon>Coleoptera</taxon>
        <taxon>Polyphaga</taxon>
        <taxon>Cucujiformia</taxon>
        <taxon>Coccinelloidea</taxon>
        <taxon>Coccinellidae</taxon>
        <taxon>Epilachninae</taxon>
        <taxon>Epilachnini</taxon>
        <taxon>Henosepilachna</taxon>
    </lineage>
</organism>
<sequence length="311" mass="35704">MSCLTATKAPRVDIVFDQYVSPSIKDYERNLRKEENSIDFNINGPMQVRPTDFNKELKNIKFKQALVTFLIEHWHDPEMVPFIGQTIINLNYDCCYSYKLDNNNIVQTINNDLCCENHEEADTKLVYHACQLENESAANVLIKSCDTDVLIIMLGNMDYLKSESLNIYMEYGAANKRRILNVTQLHIELGPTVCASLPGFHAITGCDYNPSFFKKGKKRPFQIVQNNLDYQKALTDLGKSDVSELHELQYEAFATLEKFVCELYGYKDLADINNARFQKFCATYKSKSTDEPFQKDLLKYDASNLPPCKAE</sequence>
<name>A0AAW1U604_9CUCU</name>
<dbReference type="AlphaFoldDB" id="A0AAW1U604"/>
<keyword evidence="2" id="KW-1185">Reference proteome</keyword>
<dbReference type="PANTHER" id="PTHR46704:SF9">
    <property type="entry name" value="BHLH DOMAIN-CONTAINING PROTEIN"/>
    <property type="match status" value="1"/>
</dbReference>
<gene>
    <name evidence="1" type="ORF">WA026_012761</name>
</gene>
<dbReference type="Proteomes" id="UP001431783">
    <property type="component" value="Unassembled WGS sequence"/>
</dbReference>
<accession>A0AAW1U604</accession>
<evidence type="ECO:0000313" key="1">
    <source>
        <dbReference type="EMBL" id="KAK9876448.1"/>
    </source>
</evidence>
<evidence type="ECO:0000313" key="2">
    <source>
        <dbReference type="Proteomes" id="UP001431783"/>
    </source>
</evidence>
<dbReference type="PANTHER" id="PTHR46704">
    <property type="entry name" value="CXC DOMAIN-CONTAINING PROTEIN-RELATED"/>
    <property type="match status" value="1"/>
</dbReference>
<proteinExistence type="predicted"/>
<dbReference type="EMBL" id="JARQZJ010000036">
    <property type="protein sequence ID" value="KAK9876448.1"/>
    <property type="molecule type" value="Genomic_DNA"/>
</dbReference>
<protein>
    <submittedName>
        <fullName evidence="1">Uncharacterized protein</fullName>
    </submittedName>
</protein>
<reference evidence="1 2" key="1">
    <citation type="submission" date="2023-03" db="EMBL/GenBank/DDBJ databases">
        <title>Genome insight into feeding habits of ladybird beetles.</title>
        <authorList>
            <person name="Li H.-S."/>
            <person name="Huang Y.-H."/>
            <person name="Pang H."/>
        </authorList>
    </citation>
    <scope>NUCLEOTIDE SEQUENCE [LARGE SCALE GENOMIC DNA]</scope>
    <source>
        <strain evidence="1">SYSU_2023b</strain>
        <tissue evidence="1">Whole body</tissue>
    </source>
</reference>
<comment type="caution">
    <text evidence="1">The sequence shown here is derived from an EMBL/GenBank/DDBJ whole genome shotgun (WGS) entry which is preliminary data.</text>
</comment>